<evidence type="ECO:0000256" key="2">
    <source>
        <dbReference type="ARBA" id="ARBA00007370"/>
    </source>
</evidence>
<evidence type="ECO:0000313" key="17">
    <source>
        <dbReference type="Proteomes" id="UP001304683"/>
    </source>
</evidence>
<comment type="similarity">
    <text evidence="2 13">Belongs to the GHMP kinase family. Homoserine kinase subfamily.</text>
</comment>
<keyword evidence="5 13" id="KW-0028">Amino-acid biosynthesis</keyword>
<dbReference type="InterPro" id="IPR006203">
    <property type="entry name" value="GHMP_knse_ATP-bd_CS"/>
</dbReference>
<dbReference type="GO" id="GO:0004413">
    <property type="term" value="F:homoserine kinase activity"/>
    <property type="evidence" value="ECO:0007669"/>
    <property type="project" value="UniProtKB-EC"/>
</dbReference>
<evidence type="ECO:0000259" key="15">
    <source>
        <dbReference type="Pfam" id="PF08544"/>
    </source>
</evidence>
<evidence type="ECO:0000256" key="10">
    <source>
        <dbReference type="ARBA" id="ARBA00022840"/>
    </source>
</evidence>
<gene>
    <name evidence="13 16" type="primary">thrB</name>
    <name evidence="16" type="ORF">Q5761_08975</name>
</gene>
<evidence type="ECO:0000259" key="14">
    <source>
        <dbReference type="Pfam" id="PF00288"/>
    </source>
</evidence>
<comment type="subcellular location">
    <subcellularLocation>
        <location evidence="13">Cytoplasm</location>
    </subcellularLocation>
</comment>
<evidence type="ECO:0000313" key="16">
    <source>
        <dbReference type="EMBL" id="WPD18491.1"/>
    </source>
</evidence>
<dbReference type="PROSITE" id="PS00627">
    <property type="entry name" value="GHMP_KINASES_ATP"/>
    <property type="match status" value="1"/>
</dbReference>
<dbReference type="Gene3D" id="3.30.230.10">
    <property type="match status" value="1"/>
</dbReference>
<dbReference type="RefSeq" id="WP_318750328.1">
    <property type="nucleotide sequence ID" value="NZ_CP132508.1"/>
</dbReference>
<keyword evidence="6 13" id="KW-0808">Transferase</keyword>
<evidence type="ECO:0000256" key="11">
    <source>
        <dbReference type="ARBA" id="ARBA00049375"/>
    </source>
</evidence>
<evidence type="ECO:0000256" key="13">
    <source>
        <dbReference type="HAMAP-Rule" id="MF_00384"/>
    </source>
</evidence>
<dbReference type="EC" id="2.7.1.39" evidence="3 13"/>
<dbReference type="InterPro" id="IPR020568">
    <property type="entry name" value="Ribosomal_Su5_D2-typ_SF"/>
</dbReference>
<evidence type="ECO:0000256" key="4">
    <source>
        <dbReference type="ARBA" id="ARBA00017858"/>
    </source>
</evidence>
<comment type="pathway">
    <text evidence="1 13">Amino-acid biosynthesis; L-threonine biosynthesis; L-threonine from L-aspartate: step 4/5.</text>
</comment>
<dbReference type="EMBL" id="CP132508">
    <property type="protein sequence ID" value="WPD18491.1"/>
    <property type="molecule type" value="Genomic_DNA"/>
</dbReference>
<dbReference type="Proteomes" id="UP001304683">
    <property type="component" value="Chromosome"/>
</dbReference>
<dbReference type="PANTHER" id="PTHR20861">
    <property type="entry name" value="HOMOSERINE/4-DIPHOSPHOCYTIDYL-2-C-METHYL-D-ERYTHRITOL KINASE"/>
    <property type="match status" value="1"/>
</dbReference>
<comment type="function">
    <text evidence="12 13">Catalyzes the ATP-dependent phosphorylation of L-homoserine to L-homoserine phosphate.</text>
</comment>
<sequence>MPATSANLGPGFDCLGMALPRWELRAWLTPAEVDPRRWSCTEHQVRWNLRGRGPAAAPPEENLVVRAICAAFARAGQAHPPAWRLAIRSTIPPARGLGSSAAAIVAGLAVANQWLRRAGRPLTPGELLQLAADLEGHADNVAAALLGGVVLAWREADAAQRWRATPLMLANRWLAVLAIPAVSGYTHEARGALPATVSHGDAAFNVARVGLLVAALAAGRGELLRQAMEDRLHQPYRMRLFPWLSTLIQRALAAGADGACLSGAGPSVLALVRPERARGVARALASGLAAAGIDGRVVLCPVGGPGCRSGLVVRRAARRPPGDRRAPSRGDDFVPESQGLAAGLACLDGPAAARVTGPA</sequence>
<feature type="domain" description="GHMP kinase N-terminal" evidence="14">
    <location>
        <begin position="62"/>
        <end position="148"/>
    </location>
</feature>
<dbReference type="Gene3D" id="3.30.70.890">
    <property type="entry name" value="GHMP kinase, C-terminal domain"/>
    <property type="match status" value="1"/>
</dbReference>
<evidence type="ECO:0000256" key="6">
    <source>
        <dbReference type="ARBA" id="ARBA00022679"/>
    </source>
</evidence>
<dbReference type="SUPFAM" id="SSF55060">
    <property type="entry name" value="GHMP Kinase, C-terminal domain"/>
    <property type="match status" value="1"/>
</dbReference>
<protein>
    <recommendedName>
        <fullName evidence="4 13">Homoserine kinase</fullName>
        <shortName evidence="13">HK</shortName>
        <shortName evidence="13">HSK</shortName>
        <ecNumber evidence="3 13">2.7.1.39</ecNumber>
    </recommendedName>
</protein>
<proteinExistence type="inferred from homology"/>
<evidence type="ECO:0000256" key="8">
    <source>
        <dbReference type="ARBA" id="ARBA00022741"/>
    </source>
</evidence>
<dbReference type="SUPFAM" id="SSF54211">
    <property type="entry name" value="Ribosomal protein S5 domain 2-like"/>
    <property type="match status" value="1"/>
</dbReference>
<dbReference type="PIRSF" id="PIRSF000676">
    <property type="entry name" value="Homoser_kin"/>
    <property type="match status" value="1"/>
</dbReference>
<feature type="binding site" evidence="13">
    <location>
        <begin position="92"/>
        <end position="102"/>
    </location>
    <ligand>
        <name>ATP</name>
        <dbReference type="ChEBI" id="CHEBI:30616"/>
    </ligand>
</feature>
<dbReference type="NCBIfam" id="TIGR00191">
    <property type="entry name" value="thrB"/>
    <property type="match status" value="1"/>
</dbReference>
<dbReference type="PANTHER" id="PTHR20861:SF1">
    <property type="entry name" value="HOMOSERINE KINASE"/>
    <property type="match status" value="1"/>
</dbReference>
<dbReference type="InterPro" id="IPR036554">
    <property type="entry name" value="GHMP_kinase_C_sf"/>
</dbReference>
<comment type="catalytic activity">
    <reaction evidence="11 13">
        <text>L-homoserine + ATP = O-phospho-L-homoserine + ADP + H(+)</text>
        <dbReference type="Rhea" id="RHEA:13985"/>
        <dbReference type="ChEBI" id="CHEBI:15378"/>
        <dbReference type="ChEBI" id="CHEBI:30616"/>
        <dbReference type="ChEBI" id="CHEBI:57476"/>
        <dbReference type="ChEBI" id="CHEBI:57590"/>
        <dbReference type="ChEBI" id="CHEBI:456216"/>
        <dbReference type="EC" id="2.7.1.39"/>
    </reaction>
</comment>
<keyword evidence="10 13" id="KW-0067">ATP-binding</keyword>
<dbReference type="InterPro" id="IPR006204">
    <property type="entry name" value="GHMP_kinase_N_dom"/>
</dbReference>
<dbReference type="InterPro" id="IPR000870">
    <property type="entry name" value="Homoserine_kinase"/>
</dbReference>
<feature type="domain" description="GHMP kinase C-terminal" evidence="15">
    <location>
        <begin position="213"/>
        <end position="286"/>
    </location>
</feature>
<evidence type="ECO:0000256" key="1">
    <source>
        <dbReference type="ARBA" id="ARBA00005015"/>
    </source>
</evidence>
<evidence type="ECO:0000256" key="12">
    <source>
        <dbReference type="ARBA" id="ARBA00049954"/>
    </source>
</evidence>
<organism evidence="16 17">
    <name type="scientific">Thermaerobacter composti</name>
    <dbReference type="NCBI Taxonomy" id="554949"/>
    <lineage>
        <taxon>Bacteria</taxon>
        <taxon>Bacillati</taxon>
        <taxon>Bacillota</taxon>
        <taxon>Clostridia</taxon>
        <taxon>Eubacteriales</taxon>
        <taxon>Clostridiales Family XVII. Incertae Sedis</taxon>
        <taxon>Thermaerobacter</taxon>
    </lineage>
</organism>
<dbReference type="PRINTS" id="PR00958">
    <property type="entry name" value="HOMSERKINASE"/>
</dbReference>
<evidence type="ECO:0000256" key="3">
    <source>
        <dbReference type="ARBA" id="ARBA00012078"/>
    </source>
</evidence>
<dbReference type="Pfam" id="PF00288">
    <property type="entry name" value="GHMP_kinases_N"/>
    <property type="match status" value="1"/>
</dbReference>
<dbReference type="InterPro" id="IPR014721">
    <property type="entry name" value="Ribsml_uS5_D2-typ_fold_subgr"/>
</dbReference>
<evidence type="ECO:0000256" key="7">
    <source>
        <dbReference type="ARBA" id="ARBA00022697"/>
    </source>
</evidence>
<dbReference type="HAMAP" id="MF_00384">
    <property type="entry name" value="Homoser_kinase"/>
    <property type="match status" value="1"/>
</dbReference>
<dbReference type="Pfam" id="PF08544">
    <property type="entry name" value="GHMP_kinases_C"/>
    <property type="match status" value="1"/>
</dbReference>
<name>A0ABZ0QLW6_9FIRM</name>
<evidence type="ECO:0000256" key="9">
    <source>
        <dbReference type="ARBA" id="ARBA00022777"/>
    </source>
</evidence>
<keyword evidence="7 13" id="KW-0791">Threonine biosynthesis</keyword>
<reference evidence="16 17" key="1">
    <citation type="submission" date="2023-08" db="EMBL/GenBank/DDBJ databases">
        <title>Genome sequence of Thermaerobacter compostii strain Ins1, a spore-forming filamentous bacterium isolated from a deep geothermal reservoir.</title>
        <authorList>
            <person name="Bregnard D."/>
            <person name="Gonzalez D."/>
            <person name="Junier P."/>
        </authorList>
    </citation>
    <scope>NUCLEOTIDE SEQUENCE [LARGE SCALE GENOMIC DNA]</scope>
    <source>
        <strain evidence="16 17">Ins1</strain>
    </source>
</reference>
<keyword evidence="8 13" id="KW-0547">Nucleotide-binding</keyword>
<keyword evidence="9 13" id="KW-0418">Kinase</keyword>
<dbReference type="InterPro" id="IPR013750">
    <property type="entry name" value="GHMP_kinase_C_dom"/>
</dbReference>
<keyword evidence="17" id="KW-1185">Reference proteome</keyword>
<evidence type="ECO:0000256" key="5">
    <source>
        <dbReference type="ARBA" id="ARBA00022605"/>
    </source>
</evidence>
<keyword evidence="13" id="KW-0963">Cytoplasm</keyword>
<accession>A0ABZ0QLW6</accession>